<dbReference type="CDD" id="cd24047">
    <property type="entry name" value="ASKHA_NBD_EutJ"/>
    <property type="match status" value="1"/>
</dbReference>
<dbReference type="Gene3D" id="3.30.420.40">
    <property type="match status" value="2"/>
</dbReference>
<organism evidence="1">
    <name type="scientific">Rhodopseudomonas palustris (strain BisB18)</name>
    <dbReference type="NCBI Taxonomy" id="316056"/>
    <lineage>
        <taxon>Bacteria</taxon>
        <taxon>Pseudomonadati</taxon>
        <taxon>Pseudomonadota</taxon>
        <taxon>Alphaproteobacteria</taxon>
        <taxon>Hyphomicrobiales</taxon>
        <taxon>Nitrobacteraceae</taxon>
        <taxon>Rhodopseudomonas</taxon>
    </lineage>
</organism>
<dbReference type="AlphaFoldDB" id="Q21A53"/>
<dbReference type="eggNOG" id="COG4820">
    <property type="taxonomic scope" value="Bacteria"/>
</dbReference>
<dbReference type="NCBIfam" id="NF011660">
    <property type="entry name" value="PRK15080.1"/>
    <property type="match status" value="1"/>
</dbReference>
<accession>Q21A53</accession>
<dbReference type="PANTHER" id="PTHR32432:SF3">
    <property type="entry name" value="ETHANOLAMINE UTILIZATION PROTEIN EUTJ"/>
    <property type="match status" value="1"/>
</dbReference>
<dbReference type="SUPFAM" id="SSF53067">
    <property type="entry name" value="Actin-like ATPase domain"/>
    <property type="match status" value="2"/>
</dbReference>
<dbReference type="HOGENOM" id="CLU_088869_0_0_5"/>
<dbReference type="InterPro" id="IPR005883">
    <property type="entry name" value="PilM"/>
</dbReference>
<dbReference type="InterPro" id="IPR043129">
    <property type="entry name" value="ATPase_NBD"/>
</dbReference>
<dbReference type="RefSeq" id="WP_011471638.1">
    <property type="nucleotide sequence ID" value="NC_007925.1"/>
</dbReference>
<dbReference type="InterPro" id="IPR013366">
    <property type="entry name" value="EutJ"/>
</dbReference>
<dbReference type="KEGG" id="rpc:RPC_1170"/>
<dbReference type="InterPro" id="IPR050696">
    <property type="entry name" value="FtsA/MreB"/>
</dbReference>
<sequence>MYDSNADATLRDFSRLIRDELCLPAADRTGALKAGVDLGTANIVLSVVDASNTPVAGASYPSKVVRDGIVVDYVGAVNVVRQLKAKLEQRLGCSLIEAGTAVPPGILHGNIKAIANVVEAAGFVVADVSDEPTAAARVLGVRDGAVVDVGGGTTGISIFRDGKVVFTDDEATGGTHMTLVLAGAYGVSFEDAELIKMSPASTRDVFAVVQPVVEKMASIVKRCLQGHDVETIYVVGGACSFEQFEHVFSRETGCKVIKPAEPLLVTPLGIAMYGGSAGCGGRS</sequence>
<dbReference type="STRING" id="316056.RPC_1170"/>
<evidence type="ECO:0000313" key="1">
    <source>
        <dbReference type="EMBL" id="ABD86733.1"/>
    </source>
</evidence>
<reference evidence="1" key="1">
    <citation type="submission" date="2006-03" db="EMBL/GenBank/DDBJ databases">
        <title>Complete sequence of Rhodopseudomonas palustris BisB18.</title>
        <authorList>
            <consortium name="US DOE Joint Genome Institute"/>
            <person name="Copeland A."/>
            <person name="Lucas S."/>
            <person name="Lapidus A."/>
            <person name="Barry K."/>
            <person name="Detter J.C."/>
            <person name="Glavina del Rio T."/>
            <person name="Hammon N."/>
            <person name="Israni S."/>
            <person name="Dalin E."/>
            <person name="Tice H."/>
            <person name="Pitluck S."/>
            <person name="Chain P."/>
            <person name="Malfatti S."/>
            <person name="Shin M."/>
            <person name="Vergez L."/>
            <person name="Schmutz J."/>
            <person name="Larimer F."/>
            <person name="Land M."/>
            <person name="Hauser L."/>
            <person name="Pelletier D.A."/>
            <person name="Kyrpides N."/>
            <person name="Anderson I."/>
            <person name="Oda Y."/>
            <person name="Harwood C.S."/>
            <person name="Richardson P."/>
        </authorList>
    </citation>
    <scope>NUCLEOTIDE SEQUENCE [LARGE SCALE GENOMIC DNA]</scope>
    <source>
        <strain evidence="1">BisB18</strain>
    </source>
</reference>
<dbReference type="EMBL" id="CP000301">
    <property type="protein sequence ID" value="ABD86733.1"/>
    <property type="molecule type" value="Genomic_DNA"/>
</dbReference>
<name>Q21A53_RHOPB</name>
<dbReference type="Pfam" id="PF11104">
    <property type="entry name" value="PilM_2"/>
    <property type="match status" value="1"/>
</dbReference>
<proteinExistence type="predicted"/>
<dbReference type="OrthoDB" id="306538at2"/>
<dbReference type="PANTHER" id="PTHR32432">
    <property type="entry name" value="CELL DIVISION PROTEIN FTSA-RELATED"/>
    <property type="match status" value="1"/>
</dbReference>
<gene>
    <name evidence="1" type="ordered locus">RPC_1170</name>
</gene>
<protein>
    <submittedName>
        <fullName evidence="1">Ethanolamine utilization protein EutJ</fullName>
    </submittedName>
</protein>
<dbReference type="NCBIfam" id="TIGR02529">
    <property type="entry name" value="EutJ"/>
    <property type="match status" value="1"/>
</dbReference>